<evidence type="ECO:0000259" key="5">
    <source>
        <dbReference type="PROSITE" id="PS51891"/>
    </source>
</evidence>
<dbReference type="PANTHER" id="PTHR33337:SF40">
    <property type="entry name" value="CENP-V_GFA DOMAIN-CONTAINING PROTEIN-RELATED"/>
    <property type="match status" value="1"/>
</dbReference>
<proteinExistence type="inferred from homology"/>
<evidence type="ECO:0000256" key="2">
    <source>
        <dbReference type="ARBA" id="ARBA00022723"/>
    </source>
</evidence>
<keyword evidence="4" id="KW-0456">Lyase</keyword>
<dbReference type="PANTHER" id="PTHR33337">
    <property type="entry name" value="GFA DOMAIN-CONTAINING PROTEIN"/>
    <property type="match status" value="1"/>
</dbReference>
<dbReference type="InterPro" id="IPR011057">
    <property type="entry name" value="Mss4-like_sf"/>
</dbReference>
<accession>A0ABV2MGY3</accession>
<reference evidence="6 7" key="1">
    <citation type="submission" date="2024-06" db="EMBL/GenBank/DDBJ databases">
        <title>Genomic Encyclopedia of Type Strains, Phase IV (KMG-IV): sequencing the most valuable type-strain genomes for metagenomic binning, comparative biology and taxonomic classification.</title>
        <authorList>
            <person name="Goeker M."/>
        </authorList>
    </citation>
    <scope>NUCLEOTIDE SEQUENCE [LARGE SCALE GENOMIC DNA]</scope>
    <source>
        <strain evidence="6 7">DSM 29288</strain>
    </source>
</reference>
<name>A0ABV2MGY3_9HYPH</name>
<keyword evidence="7" id="KW-1185">Reference proteome</keyword>
<dbReference type="Gene3D" id="3.90.1590.10">
    <property type="entry name" value="glutathione-dependent formaldehyde- activating enzyme (gfa)"/>
    <property type="match status" value="1"/>
</dbReference>
<dbReference type="SUPFAM" id="SSF51316">
    <property type="entry name" value="Mss4-like"/>
    <property type="match status" value="1"/>
</dbReference>
<dbReference type="PROSITE" id="PS51891">
    <property type="entry name" value="CENP_V_GFA"/>
    <property type="match status" value="1"/>
</dbReference>
<evidence type="ECO:0000256" key="4">
    <source>
        <dbReference type="ARBA" id="ARBA00023239"/>
    </source>
</evidence>
<dbReference type="Pfam" id="PF04828">
    <property type="entry name" value="GFA"/>
    <property type="match status" value="1"/>
</dbReference>
<protein>
    <recommendedName>
        <fullName evidence="5">CENP-V/GFA domain-containing protein</fullName>
    </recommendedName>
</protein>
<organism evidence="6 7">
    <name type="scientific">Rhizobium binae</name>
    <dbReference type="NCBI Taxonomy" id="1138190"/>
    <lineage>
        <taxon>Bacteria</taxon>
        <taxon>Pseudomonadati</taxon>
        <taxon>Pseudomonadota</taxon>
        <taxon>Alphaproteobacteria</taxon>
        <taxon>Hyphomicrobiales</taxon>
        <taxon>Rhizobiaceae</taxon>
        <taxon>Rhizobium/Agrobacterium group</taxon>
        <taxon>Rhizobium</taxon>
    </lineage>
</organism>
<feature type="domain" description="CENP-V/GFA" evidence="5">
    <location>
        <begin position="10"/>
        <end position="116"/>
    </location>
</feature>
<keyword evidence="3" id="KW-0862">Zinc</keyword>
<sequence length="130" mass="14558">MNGVSAMTVLSGNCLCGQVQVSVRGEALRVGICHCTDCRKESGSAFTFYGIWPAAQFEYSGETGEFRGRHFCTGCGSRLFSVDDEEAEIKLGILSEAPTPLVPRYELWIKRREPWLRPVEGAEQHEEDRR</sequence>
<evidence type="ECO:0000256" key="1">
    <source>
        <dbReference type="ARBA" id="ARBA00005495"/>
    </source>
</evidence>
<dbReference type="InterPro" id="IPR006913">
    <property type="entry name" value="CENP-V/GFA"/>
</dbReference>
<evidence type="ECO:0000256" key="3">
    <source>
        <dbReference type="ARBA" id="ARBA00022833"/>
    </source>
</evidence>
<comment type="caution">
    <text evidence="6">The sequence shown here is derived from an EMBL/GenBank/DDBJ whole genome shotgun (WGS) entry which is preliminary data.</text>
</comment>
<dbReference type="Proteomes" id="UP001549077">
    <property type="component" value="Unassembled WGS sequence"/>
</dbReference>
<keyword evidence="2" id="KW-0479">Metal-binding</keyword>
<evidence type="ECO:0000313" key="7">
    <source>
        <dbReference type="Proteomes" id="UP001549077"/>
    </source>
</evidence>
<evidence type="ECO:0000313" key="6">
    <source>
        <dbReference type="EMBL" id="MET3755730.1"/>
    </source>
</evidence>
<dbReference type="EMBL" id="JBEPMY010000007">
    <property type="protein sequence ID" value="MET3755730.1"/>
    <property type="molecule type" value="Genomic_DNA"/>
</dbReference>
<comment type="similarity">
    <text evidence="1">Belongs to the Gfa family.</text>
</comment>
<gene>
    <name evidence="6" type="ORF">ABID08_003101</name>
</gene>